<feature type="active site" description="Schiff-base intermediate with substrate" evidence="14">
    <location>
        <position position="264"/>
    </location>
</feature>
<keyword evidence="10 17" id="KW-0456">Lyase</keyword>
<comment type="subunit">
    <text evidence="4 17">Homooctamer.</text>
</comment>
<feature type="binding site" evidence="15">
    <location>
        <position position="233"/>
    </location>
    <ligand>
        <name>5-aminolevulinate</name>
        <dbReference type="ChEBI" id="CHEBI:356416"/>
        <label>1</label>
    </ligand>
</feature>
<evidence type="ECO:0000313" key="19">
    <source>
        <dbReference type="EMBL" id="TID31212.1"/>
    </source>
</evidence>
<keyword evidence="8 16" id="KW-0862">Zinc</keyword>
<evidence type="ECO:0000256" key="14">
    <source>
        <dbReference type="PIRSR" id="PIRSR001415-1"/>
    </source>
</evidence>
<evidence type="ECO:0000256" key="9">
    <source>
        <dbReference type="ARBA" id="ARBA00023133"/>
    </source>
</evidence>
<dbReference type="PANTHER" id="PTHR11458">
    <property type="entry name" value="DELTA-AMINOLEVULINIC ACID DEHYDRATASE"/>
    <property type="match status" value="1"/>
</dbReference>
<comment type="similarity">
    <text evidence="3 18">Belongs to the ALAD family.</text>
</comment>
<dbReference type="SMART" id="SM01004">
    <property type="entry name" value="ALAD"/>
    <property type="match status" value="1"/>
</dbReference>
<evidence type="ECO:0000313" key="20">
    <source>
        <dbReference type="Proteomes" id="UP000307173"/>
    </source>
</evidence>
<gene>
    <name evidence="19" type="ORF">CANINC_000155</name>
</gene>
<dbReference type="STRING" id="52247.A0A4T0X8E7"/>
<feature type="binding site" evidence="15">
    <location>
        <position position="221"/>
    </location>
    <ligand>
        <name>5-aminolevulinate</name>
        <dbReference type="ChEBI" id="CHEBI:356416"/>
        <label>1</label>
    </ligand>
</feature>
<feature type="binding site" evidence="15">
    <location>
        <position position="291"/>
    </location>
    <ligand>
        <name>5-aminolevulinate</name>
        <dbReference type="ChEBI" id="CHEBI:356416"/>
        <label>2</label>
    </ligand>
</feature>
<dbReference type="UniPathway" id="UPA00251">
    <property type="reaction ID" value="UER00318"/>
</dbReference>
<dbReference type="Gene3D" id="3.20.20.70">
    <property type="entry name" value="Aldolase class I"/>
    <property type="match status" value="1"/>
</dbReference>
<feature type="binding site" evidence="16">
    <location>
        <position position="144"/>
    </location>
    <ligand>
        <name>Zn(2+)</name>
        <dbReference type="ChEBI" id="CHEBI:29105"/>
        <note>catalytic</note>
    </ligand>
</feature>
<comment type="catalytic activity">
    <reaction evidence="13 17">
        <text>2 5-aminolevulinate = porphobilinogen + 2 H2O + H(+)</text>
        <dbReference type="Rhea" id="RHEA:24064"/>
        <dbReference type="ChEBI" id="CHEBI:15377"/>
        <dbReference type="ChEBI" id="CHEBI:15378"/>
        <dbReference type="ChEBI" id="CHEBI:58126"/>
        <dbReference type="ChEBI" id="CHEBI:356416"/>
        <dbReference type="EC" id="4.2.1.24"/>
    </reaction>
</comment>
<evidence type="ECO:0000256" key="17">
    <source>
        <dbReference type="RuleBase" id="RU000515"/>
    </source>
</evidence>
<evidence type="ECO:0000256" key="16">
    <source>
        <dbReference type="PIRSR" id="PIRSR001415-3"/>
    </source>
</evidence>
<feature type="active site" description="Schiff-base intermediate with substrate" evidence="14">
    <location>
        <position position="211"/>
    </location>
</feature>
<comment type="pathway">
    <text evidence="2">Porphyrin-containing compound metabolism; protoporphyrin-IX biosynthesis; coproporphyrinogen-III from 5-aminolevulinate: step 1/4.</text>
</comment>
<proteinExistence type="inferred from homology"/>
<sequence>MPHKAEYLPDREVSISSILQGGYNNPLLRIWQHERQLHKNMFIFPLFISDDPEDETPIPSLPNIKRYGVNKLIPYIEGLVKKGLRAVILFGVLLNESSKDDVGTAADDPNGPVIQAIKALKANFPNLYVMCDVCLCEYTNHGHCGILYEDGSINTVVSVRRIAAVALNYARAGADSVAPSDMIDGRIKAIKRGLIDAGLAHKVFVMSYAAKFSGNLYGPFRDAAGSCPSHGDRKCYQLPSGGAGLARRALVRDMSEGTDGVIVKPSTFYLDIVRDAANICSDYPICCYHVSGEYAMLHAAAEKGICDLKSIAFEAHYGFLRAGARLIISYFTPEFLDWLDGPPSS</sequence>
<evidence type="ECO:0000256" key="1">
    <source>
        <dbReference type="ARBA" id="ARBA00001947"/>
    </source>
</evidence>
<evidence type="ECO:0000256" key="5">
    <source>
        <dbReference type="ARBA" id="ARBA00012053"/>
    </source>
</evidence>
<dbReference type="GO" id="GO:0006782">
    <property type="term" value="P:protoporphyrinogen IX biosynthetic process"/>
    <property type="evidence" value="ECO:0007669"/>
    <property type="project" value="UniProtKB-UniPathway"/>
</dbReference>
<dbReference type="SUPFAM" id="SSF51569">
    <property type="entry name" value="Aldolase"/>
    <property type="match status" value="1"/>
</dbReference>
<evidence type="ECO:0000256" key="6">
    <source>
        <dbReference type="ARBA" id="ARBA00020771"/>
    </source>
</evidence>
<evidence type="ECO:0000256" key="7">
    <source>
        <dbReference type="ARBA" id="ARBA00022723"/>
    </source>
</evidence>
<keyword evidence="11 17" id="KW-0627">Porphyrin biosynthesis</keyword>
<dbReference type="OrthoDB" id="1530at2759"/>
<dbReference type="Proteomes" id="UP000307173">
    <property type="component" value="Unassembled WGS sequence"/>
</dbReference>
<dbReference type="PIRSF" id="PIRSF001415">
    <property type="entry name" value="Porphbilin_synth"/>
    <property type="match status" value="1"/>
</dbReference>
<name>A0A4T0X8E7_9ASCO</name>
<dbReference type="NCBIfam" id="NF006762">
    <property type="entry name" value="PRK09283.1"/>
    <property type="match status" value="1"/>
</dbReference>
<protein>
    <recommendedName>
        <fullName evidence="6 17">Delta-aminolevulinic acid dehydratase</fullName>
        <ecNumber evidence="5 17">4.2.1.24</ecNumber>
    </recommendedName>
</protein>
<dbReference type="FunFam" id="3.20.20.70:FF:000048">
    <property type="entry name" value="Delta-aminolevulinic acid dehydratase"/>
    <property type="match status" value="1"/>
</dbReference>
<dbReference type="AlphaFoldDB" id="A0A4T0X8E7"/>
<dbReference type="InterPro" id="IPR013785">
    <property type="entry name" value="Aldolase_TIM"/>
</dbReference>
<evidence type="ECO:0000256" key="13">
    <source>
        <dbReference type="ARBA" id="ARBA00047651"/>
    </source>
</evidence>
<keyword evidence="20" id="KW-1185">Reference proteome</keyword>
<evidence type="ECO:0000256" key="11">
    <source>
        <dbReference type="ARBA" id="ARBA00023244"/>
    </source>
</evidence>
<dbReference type="EC" id="4.2.1.24" evidence="5 17"/>
<dbReference type="InterPro" id="IPR030656">
    <property type="entry name" value="ALAD_AS"/>
</dbReference>
<evidence type="ECO:0000256" key="12">
    <source>
        <dbReference type="ARBA" id="ARBA00025628"/>
    </source>
</evidence>
<evidence type="ECO:0000256" key="4">
    <source>
        <dbReference type="ARBA" id="ARBA00011823"/>
    </source>
</evidence>
<comment type="cofactor">
    <cofactor evidence="1">
        <name>Zn(2+)</name>
        <dbReference type="ChEBI" id="CHEBI:29105"/>
    </cofactor>
</comment>
<dbReference type="GO" id="GO:0008270">
    <property type="term" value="F:zinc ion binding"/>
    <property type="evidence" value="ECO:0007669"/>
    <property type="project" value="TreeGrafter"/>
</dbReference>
<dbReference type="InterPro" id="IPR001731">
    <property type="entry name" value="ALAD"/>
</dbReference>
<evidence type="ECO:0000256" key="3">
    <source>
        <dbReference type="ARBA" id="ARBA00008055"/>
    </source>
</evidence>
<feature type="binding site" evidence="16">
    <location>
        <position position="134"/>
    </location>
    <ligand>
        <name>Zn(2+)</name>
        <dbReference type="ChEBI" id="CHEBI:29105"/>
        <note>catalytic</note>
    </ligand>
</feature>
<dbReference type="EMBL" id="SELW01000039">
    <property type="protein sequence ID" value="TID31212.1"/>
    <property type="molecule type" value="Genomic_DNA"/>
</dbReference>
<keyword evidence="7 16" id="KW-0479">Metal-binding</keyword>
<keyword evidence="9" id="KW-0350">Heme biosynthesis</keyword>
<accession>A0A4T0X8E7</accession>
<evidence type="ECO:0000256" key="18">
    <source>
        <dbReference type="RuleBase" id="RU004161"/>
    </source>
</evidence>
<evidence type="ECO:0000256" key="15">
    <source>
        <dbReference type="PIRSR" id="PIRSR001415-2"/>
    </source>
</evidence>
<dbReference type="PROSITE" id="PS00169">
    <property type="entry name" value="D_ALA_DEHYDRATASE"/>
    <property type="match status" value="1"/>
</dbReference>
<evidence type="ECO:0000256" key="10">
    <source>
        <dbReference type="ARBA" id="ARBA00023239"/>
    </source>
</evidence>
<evidence type="ECO:0000256" key="8">
    <source>
        <dbReference type="ARBA" id="ARBA00022833"/>
    </source>
</evidence>
<dbReference type="GO" id="GO:0004655">
    <property type="term" value="F:porphobilinogen synthase activity"/>
    <property type="evidence" value="ECO:0007669"/>
    <property type="project" value="UniProtKB-EC"/>
</dbReference>
<comment type="function">
    <text evidence="12">Catalyzes an early step in the biosynthesis of tetrapyrroles. Binds two molecules of 5-aminolevulinate per subunit, each at a distinct site, and catalyzes their condensation to form porphobilinogen.</text>
</comment>
<dbReference type="Pfam" id="PF00490">
    <property type="entry name" value="ALAD"/>
    <property type="match status" value="1"/>
</dbReference>
<organism evidence="19 20">
    <name type="scientific">Pichia inconspicua</name>
    <dbReference type="NCBI Taxonomy" id="52247"/>
    <lineage>
        <taxon>Eukaryota</taxon>
        <taxon>Fungi</taxon>
        <taxon>Dikarya</taxon>
        <taxon>Ascomycota</taxon>
        <taxon>Saccharomycotina</taxon>
        <taxon>Pichiomycetes</taxon>
        <taxon>Pichiales</taxon>
        <taxon>Pichiaceae</taxon>
        <taxon>Pichia</taxon>
    </lineage>
</organism>
<comment type="caution">
    <text evidence="19">The sequence shown here is derived from an EMBL/GenBank/DDBJ whole genome shotgun (WGS) entry which is preliminary data.</text>
</comment>
<dbReference type="PANTHER" id="PTHR11458:SF0">
    <property type="entry name" value="DELTA-AMINOLEVULINIC ACID DEHYDRATASE"/>
    <property type="match status" value="1"/>
</dbReference>
<feature type="binding site" evidence="15">
    <location>
        <position position="330"/>
    </location>
    <ligand>
        <name>5-aminolevulinate</name>
        <dbReference type="ChEBI" id="CHEBI:356416"/>
        <label>2</label>
    </ligand>
</feature>
<dbReference type="PRINTS" id="PR00144">
    <property type="entry name" value="DALDHYDRTASE"/>
</dbReference>
<evidence type="ECO:0000256" key="2">
    <source>
        <dbReference type="ARBA" id="ARBA00004694"/>
    </source>
</evidence>
<dbReference type="GO" id="GO:0005829">
    <property type="term" value="C:cytosol"/>
    <property type="evidence" value="ECO:0007669"/>
    <property type="project" value="TreeGrafter"/>
</dbReference>
<reference evidence="19 20" key="1">
    <citation type="journal article" date="2019" name="Front. Genet.">
        <title>Whole-Genome Sequencing of the Opportunistic Yeast Pathogen Candida inconspicua Uncovers Its Hybrid Origin.</title>
        <authorList>
            <person name="Mixao V."/>
            <person name="Hansen A.P."/>
            <person name="Saus E."/>
            <person name="Boekhout T."/>
            <person name="Lass-Florl C."/>
            <person name="Gabaldon T."/>
        </authorList>
    </citation>
    <scope>NUCLEOTIDE SEQUENCE [LARGE SCALE GENOMIC DNA]</scope>
    <source>
        <strain evidence="19 20">CBS 180</strain>
    </source>
</reference>
<feature type="binding site" evidence="16">
    <location>
        <position position="136"/>
    </location>
    <ligand>
        <name>Zn(2+)</name>
        <dbReference type="ChEBI" id="CHEBI:29105"/>
        <note>catalytic</note>
    </ligand>
</feature>